<sequence length="244" mass="28451">MTKKIKESETVIVKRSQIKEAPYNPKHHSKEQVDQIKRNFKKVGFLGGIIWNERSSNCVDGHKRLQAMDIIYKYDGTPDSDYDVKVEKTDLDEKTEIEQNIFQTKSRTDFDDELLRILVPDIDYTAAGLTDHDIEYLGLDLNADTANEVLQDVEDFYQPVKDQKEVEKAIKKELTDDEKIQQVKDVKKNIEERSIEKIQNMDAYVTLSFSTGAAKEEFMERFDFDPELKMIKGERLSEMVERID</sequence>
<gene>
    <name evidence="1" type="ORF">IEW27_07670</name>
    <name evidence="2" type="ORF">LNP80_00390</name>
</gene>
<keyword evidence="3" id="KW-1185">Reference proteome</keyword>
<protein>
    <submittedName>
        <fullName evidence="2">ParB N-terminal domain-containing protein</fullName>
    </submittedName>
</protein>
<accession>A0A9Q3USQ7</accession>
<evidence type="ECO:0000313" key="2">
    <source>
        <dbReference type="EMBL" id="MCC9032714.1"/>
    </source>
</evidence>
<proteinExistence type="predicted"/>
<dbReference type="Proteomes" id="UP001107960">
    <property type="component" value="Unassembled WGS sequence"/>
</dbReference>
<reference evidence="2" key="1">
    <citation type="submission" date="2021-11" db="EMBL/GenBank/DDBJ databases">
        <title>Description of novel Chryseobacterium species.</title>
        <authorList>
            <person name="Saticioglu I.B."/>
            <person name="Ay H."/>
            <person name="Altun S."/>
            <person name="Duman M."/>
        </authorList>
    </citation>
    <scope>NUCLEOTIDE SEQUENCE</scope>
    <source>
        <strain evidence="2">C-39</strain>
    </source>
</reference>
<comment type="caution">
    <text evidence="2">The sequence shown here is derived from an EMBL/GenBank/DDBJ whole genome shotgun (WGS) entry which is preliminary data.</text>
</comment>
<organism evidence="2 4">
    <name type="scientific">Chryseobacterium muglaense</name>
    <dbReference type="NCBI Taxonomy" id="2893752"/>
    <lineage>
        <taxon>Bacteria</taxon>
        <taxon>Pseudomonadati</taxon>
        <taxon>Bacteroidota</taxon>
        <taxon>Flavobacteriia</taxon>
        <taxon>Flavobacteriales</taxon>
        <taxon>Weeksellaceae</taxon>
        <taxon>Chryseobacterium group</taxon>
        <taxon>Chryseobacterium</taxon>
    </lineage>
</organism>
<dbReference type="SUPFAM" id="SSF110849">
    <property type="entry name" value="ParB/Sulfiredoxin"/>
    <property type="match status" value="1"/>
</dbReference>
<dbReference type="EMBL" id="JAJJML010000001">
    <property type="protein sequence ID" value="MCC9032714.1"/>
    <property type="molecule type" value="Genomic_DNA"/>
</dbReference>
<evidence type="ECO:0000313" key="4">
    <source>
        <dbReference type="Proteomes" id="UP001107960"/>
    </source>
</evidence>
<dbReference type="EMBL" id="JACXXP010000006">
    <property type="protein sequence ID" value="MBD3904467.1"/>
    <property type="molecule type" value="Genomic_DNA"/>
</dbReference>
<reference evidence="1" key="3">
    <citation type="submission" date="2024-05" db="EMBL/GenBank/DDBJ databases">
        <title>Description of novel Chryseobacterium sp. strain C-2.</title>
        <authorList>
            <person name="Saticioglu I.B."/>
        </authorList>
    </citation>
    <scope>NUCLEOTIDE SEQUENCE</scope>
    <source>
        <strain evidence="1">C-2</strain>
    </source>
</reference>
<evidence type="ECO:0000313" key="3">
    <source>
        <dbReference type="Proteomes" id="UP000603715"/>
    </source>
</evidence>
<dbReference type="RefSeq" id="WP_191179017.1">
    <property type="nucleotide sequence ID" value="NZ_JACXXP010000006.1"/>
</dbReference>
<dbReference type="AlphaFoldDB" id="A0A9Q3USQ7"/>
<reference evidence="3" key="2">
    <citation type="submission" date="2023-07" db="EMBL/GenBank/DDBJ databases">
        <title>Description of novel Chryseobacterium sp. strain C-2.</title>
        <authorList>
            <person name="Saticioglu I.B."/>
        </authorList>
    </citation>
    <scope>NUCLEOTIDE SEQUENCE [LARGE SCALE GENOMIC DNA]</scope>
    <source>
        <strain evidence="3">C-2</strain>
    </source>
</reference>
<dbReference type="InterPro" id="IPR036086">
    <property type="entry name" value="ParB/Sulfiredoxin_sf"/>
</dbReference>
<evidence type="ECO:0000313" key="1">
    <source>
        <dbReference type="EMBL" id="MBD3904467.1"/>
    </source>
</evidence>
<name>A0A9Q3USQ7_9FLAO</name>
<dbReference type="Proteomes" id="UP000603715">
    <property type="component" value="Unassembled WGS sequence"/>
</dbReference>